<feature type="chain" id="PRO_5002434765" evidence="1">
    <location>
        <begin position="23"/>
        <end position="74"/>
    </location>
</feature>
<proteinExistence type="predicted"/>
<dbReference type="AlphaFoldDB" id="A0A0E9X3S6"/>
<sequence>MVWACLTATCTGLSTLMITADGRIILNCKEASAHVQANPSKLFGWRFILLQGNDNKHTAKETNEFFQNQELDYS</sequence>
<organism evidence="2">
    <name type="scientific">Anguilla anguilla</name>
    <name type="common">European freshwater eel</name>
    <name type="synonym">Muraena anguilla</name>
    <dbReference type="NCBI Taxonomy" id="7936"/>
    <lineage>
        <taxon>Eukaryota</taxon>
        <taxon>Metazoa</taxon>
        <taxon>Chordata</taxon>
        <taxon>Craniata</taxon>
        <taxon>Vertebrata</taxon>
        <taxon>Euteleostomi</taxon>
        <taxon>Actinopterygii</taxon>
        <taxon>Neopterygii</taxon>
        <taxon>Teleostei</taxon>
        <taxon>Anguilliformes</taxon>
        <taxon>Anguillidae</taxon>
        <taxon>Anguilla</taxon>
    </lineage>
</organism>
<keyword evidence="1" id="KW-0732">Signal</keyword>
<feature type="signal peptide" evidence="1">
    <location>
        <begin position="1"/>
        <end position="22"/>
    </location>
</feature>
<name>A0A0E9X3S6_ANGAN</name>
<reference evidence="2" key="2">
    <citation type="journal article" date="2015" name="Fish Shellfish Immunol.">
        <title>Early steps in the European eel (Anguilla anguilla)-Vibrio vulnificus interaction in the gills: Role of the RtxA13 toxin.</title>
        <authorList>
            <person name="Callol A."/>
            <person name="Pajuelo D."/>
            <person name="Ebbesson L."/>
            <person name="Teles M."/>
            <person name="MacKenzie S."/>
            <person name="Amaro C."/>
        </authorList>
    </citation>
    <scope>NUCLEOTIDE SEQUENCE</scope>
</reference>
<evidence type="ECO:0000313" key="2">
    <source>
        <dbReference type="EMBL" id="JAH97367.1"/>
    </source>
</evidence>
<evidence type="ECO:0000256" key="1">
    <source>
        <dbReference type="SAM" id="SignalP"/>
    </source>
</evidence>
<accession>A0A0E9X3S6</accession>
<dbReference type="EMBL" id="GBXM01011210">
    <property type="protein sequence ID" value="JAH97367.1"/>
    <property type="molecule type" value="Transcribed_RNA"/>
</dbReference>
<reference evidence="2" key="1">
    <citation type="submission" date="2014-11" db="EMBL/GenBank/DDBJ databases">
        <authorList>
            <person name="Amaro Gonzalez C."/>
        </authorList>
    </citation>
    <scope>NUCLEOTIDE SEQUENCE</scope>
</reference>
<protein>
    <submittedName>
        <fullName evidence="2">Uncharacterized protein</fullName>
    </submittedName>
</protein>